<dbReference type="InterPro" id="IPR007345">
    <property type="entry name" value="Polysacch_pyruvyl_Trfase"/>
</dbReference>
<reference evidence="3" key="2">
    <citation type="submission" date="2023-07" db="EMBL/GenBank/DDBJ databases">
        <title>Identification and characterization of horizontal gene transfer across gut microbiota members of farm animals based on homology search.</title>
        <authorList>
            <person name="Schwarzerova J."/>
            <person name="Nykrynova M."/>
            <person name="Jureckova K."/>
            <person name="Cejkova D."/>
            <person name="Rychlik I."/>
        </authorList>
    </citation>
    <scope>NUCLEOTIDE SEQUENCE [LARGE SCALE GENOMIC DNA]</scope>
    <source>
        <strain evidence="3">109_WCHN</strain>
    </source>
</reference>
<dbReference type="EC" id="2.4.-.-" evidence="2"/>
<organism evidence="2 3">
    <name type="scientific">Bacteroides gallinaceum</name>
    <dbReference type="NCBI Taxonomy" id="1462571"/>
    <lineage>
        <taxon>Bacteria</taxon>
        <taxon>Pseudomonadati</taxon>
        <taxon>Bacteroidota</taxon>
        <taxon>Bacteroidia</taxon>
        <taxon>Bacteroidales</taxon>
        <taxon>Bacteroidaceae</taxon>
        <taxon>Bacteroides</taxon>
    </lineage>
</organism>
<protein>
    <submittedName>
        <fullName evidence="2">Polysaccharide pyruvyl transferase family protein</fullName>
        <ecNumber evidence="2">2.4.-.-</ecNumber>
    </submittedName>
</protein>
<dbReference type="Pfam" id="PF04230">
    <property type="entry name" value="PS_pyruv_trans"/>
    <property type="match status" value="1"/>
</dbReference>
<keyword evidence="2" id="KW-0808">Transferase</keyword>
<evidence type="ECO:0000313" key="2">
    <source>
        <dbReference type="EMBL" id="MDM8326141.1"/>
    </source>
</evidence>
<feature type="domain" description="Polysaccharide pyruvyl transferase" evidence="1">
    <location>
        <begin position="17"/>
        <end position="299"/>
    </location>
</feature>
<keyword evidence="3" id="KW-1185">Reference proteome</keyword>
<dbReference type="GO" id="GO:0016757">
    <property type="term" value="F:glycosyltransferase activity"/>
    <property type="evidence" value="ECO:0007669"/>
    <property type="project" value="UniProtKB-KW"/>
</dbReference>
<dbReference type="Proteomes" id="UP001169458">
    <property type="component" value="Unassembled WGS sequence"/>
</dbReference>
<proteinExistence type="predicted"/>
<reference evidence="2 3" key="1">
    <citation type="submission" date="2023-06" db="EMBL/GenBank/DDBJ databases">
        <authorList>
            <person name="Zeman M."/>
            <person name="Kubasova T."/>
            <person name="Jahodarova E."/>
            <person name="Nykrynova M."/>
            <person name="Rychlik I."/>
        </authorList>
    </citation>
    <scope>NUCLEOTIDE SEQUENCE [LARGE SCALE GENOMIC DNA]</scope>
    <source>
        <strain evidence="2 3">109_WCHN</strain>
    </source>
</reference>
<evidence type="ECO:0000313" key="3">
    <source>
        <dbReference type="Proteomes" id="UP001169458"/>
    </source>
</evidence>
<dbReference type="RefSeq" id="WP_289560998.1">
    <property type="nucleotide sequence ID" value="NZ_JAUDEN010000030.1"/>
</dbReference>
<sequence length="366" mass="42794">MKICVYSSYAWIKIANNYGSILQYFALQTYLEKQGHNVFWLRFNPPNKKTFKYIIANFLLKRKDRNRDYQHQNLQGFQEFENNYLHETPLEYHSYSQLKKNPPKADIYITGSDQVWAGLSPERYLKFAPKDSIKISYAASFGSPKTGILNKILFTWRLKNINSISVRERIGIEYCKNFKRNDAVWVCDPSLLLEKSEYETFLENEPAIDSPYIFTYWVNPIQNLNYIYWKEITNYAKNNNLGTITTAIQGAEFAFDSNKLKSPNPLEWLKLIHDAKYVITSSFHGVAFSIVMKTPFLVIPQTGNSAAENLRFYDLLNSLGLTNRIFNKHETLKEQLESPIDWNKVTVNINTLRNVSFDFLKKAIEE</sequence>
<comment type="caution">
    <text evidence="2">The sequence shown here is derived from an EMBL/GenBank/DDBJ whole genome shotgun (WGS) entry which is preliminary data.</text>
</comment>
<keyword evidence="2" id="KW-0328">Glycosyltransferase</keyword>
<name>A0ABT7VIL4_9BACE</name>
<gene>
    <name evidence="2" type="ORF">QUW60_13050</name>
</gene>
<dbReference type="EMBL" id="JAUDEN010000030">
    <property type="protein sequence ID" value="MDM8326141.1"/>
    <property type="molecule type" value="Genomic_DNA"/>
</dbReference>
<evidence type="ECO:0000259" key="1">
    <source>
        <dbReference type="Pfam" id="PF04230"/>
    </source>
</evidence>
<accession>A0ABT7VIL4</accession>